<proteinExistence type="inferred from homology"/>
<dbReference type="Proteomes" id="UP000184310">
    <property type="component" value="Unassembled WGS sequence"/>
</dbReference>
<feature type="domain" description="ABC transporter" evidence="5">
    <location>
        <begin position="4"/>
        <end position="218"/>
    </location>
</feature>
<dbReference type="RefSeq" id="WP_072984980.1">
    <property type="nucleotide sequence ID" value="NZ_FQZB01000004.1"/>
</dbReference>
<dbReference type="AlphaFoldDB" id="A0A1M6CNP8"/>
<accession>A0A1M6CNP8</accession>
<evidence type="ECO:0000256" key="2">
    <source>
        <dbReference type="ARBA" id="ARBA00022448"/>
    </source>
</evidence>
<dbReference type="InterPro" id="IPR027417">
    <property type="entry name" value="P-loop_NTPase"/>
</dbReference>
<dbReference type="EMBL" id="FQZB01000004">
    <property type="protein sequence ID" value="SHI62662.1"/>
    <property type="molecule type" value="Genomic_DNA"/>
</dbReference>
<keyword evidence="2" id="KW-0813">Transport</keyword>
<dbReference type="InterPro" id="IPR003439">
    <property type="entry name" value="ABC_transporter-like_ATP-bd"/>
</dbReference>
<dbReference type="Gene3D" id="3.40.50.300">
    <property type="entry name" value="P-loop containing nucleotide triphosphate hydrolases"/>
    <property type="match status" value="1"/>
</dbReference>
<keyword evidence="4 6" id="KW-0067">ATP-binding</keyword>
<evidence type="ECO:0000256" key="3">
    <source>
        <dbReference type="ARBA" id="ARBA00022741"/>
    </source>
</evidence>
<dbReference type="Pfam" id="PF00005">
    <property type="entry name" value="ABC_tran"/>
    <property type="match status" value="1"/>
</dbReference>
<dbReference type="PROSITE" id="PS00211">
    <property type="entry name" value="ABC_TRANSPORTER_1"/>
    <property type="match status" value="1"/>
</dbReference>
<dbReference type="PANTHER" id="PTHR42734:SF17">
    <property type="entry name" value="METAL TRANSPORT SYSTEM ATP-BINDING PROTEIN TM_0124-RELATED"/>
    <property type="match status" value="1"/>
</dbReference>
<organism evidence="6 7">
    <name type="scientific">Clostridium cavendishii DSM 21758</name>
    <dbReference type="NCBI Taxonomy" id="1121302"/>
    <lineage>
        <taxon>Bacteria</taxon>
        <taxon>Bacillati</taxon>
        <taxon>Bacillota</taxon>
        <taxon>Clostridia</taxon>
        <taxon>Eubacteriales</taxon>
        <taxon>Clostridiaceae</taxon>
        <taxon>Clostridium</taxon>
    </lineage>
</organism>
<reference evidence="6 7" key="1">
    <citation type="submission" date="2016-11" db="EMBL/GenBank/DDBJ databases">
        <authorList>
            <person name="Jaros S."/>
            <person name="Januszkiewicz K."/>
            <person name="Wedrychowicz H."/>
        </authorList>
    </citation>
    <scope>NUCLEOTIDE SEQUENCE [LARGE SCALE GENOMIC DNA]</scope>
    <source>
        <strain evidence="6 7">DSM 21758</strain>
    </source>
</reference>
<evidence type="ECO:0000313" key="6">
    <source>
        <dbReference type="EMBL" id="SHI62662.1"/>
    </source>
</evidence>
<gene>
    <name evidence="6" type="ORF">SAMN02745163_00513</name>
</gene>
<sequence>MININKLNFSYTGMTPYQLNDINIKIPKGSFTSIVGENGSCKTTLLKLILGQLKPINGDISLDTKNIGYVPQKIEGFNSQFTITVNEILKCHGKAIKIKYKDEIDKVLSYVKMEDFKHSLIGSLSGGQQQRIFIARALMGKPEILLLDELATGIDESTQNEIYNLLYNLNKNENITIVSVEHNRSKAIKYSSNILEIADSLGTIYTTNEYINKINGLVR</sequence>
<keyword evidence="7" id="KW-1185">Reference proteome</keyword>
<dbReference type="PANTHER" id="PTHR42734">
    <property type="entry name" value="METAL TRANSPORT SYSTEM ATP-BINDING PROTEIN TM_0124-RELATED"/>
    <property type="match status" value="1"/>
</dbReference>
<keyword evidence="3" id="KW-0547">Nucleotide-binding</keyword>
<protein>
    <submittedName>
        <fullName evidence="6">Zinc transport system ATP-binding protein</fullName>
    </submittedName>
</protein>
<dbReference type="InterPro" id="IPR050153">
    <property type="entry name" value="Metal_Ion_Import_ABC"/>
</dbReference>
<dbReference type="GO" id="GO:0016887">
    <property type="term" value="F:ATP hydrolysis activity"/>
    <property type="evidence" value="ECO:0007669"/>
    <property type="project" value="InterPro"/>
</dbReference>
<dbReference type="OrthoDB" id="9806726at2"/>
<dbReference type="SUPFAM" id="SSF52540">
    <property type="entry name" value="P-loop containing nucleoside triphosphate hydrolases"/>
    <property type="match status" value="1"/>
</dbReference>
<evidence type="ECO:0000256" key="1">
    <source>
        <dbReference type="ARBA" id="ARBA00005417"/>
    </source>
</evidence>
<dbReference type="InterPro" id="IPR003593">
    <property type="entry name" value="AAA+_ATPase"/>
</dbReference>
<comment type="similarity">
    <text evidence="1">Belongs to the ABC transporter superfamily.</text>
</comment>
<evidence type="ECO:0000313" key="7">
    <source>
        <dbReference type="Proteomes" id="UP000184310"/>
    </source>
</evidence>
<dbReference type="GO" id="GO:0005524">
    <property type="term" value="F:ATP binding"/>
    <property type="evidence" value="ECO:0007669"/>
    <property type="project" value="UniProtKB-KW"/>
</dbReference>
<dbReference type="STRING" id="1121302.SAMN02745163_00513"/>
<name>A0A1M6CNP8_9CLOT</name>
<evidence type="ECO:0000256" key="4">
    <source>
        <dbReference type="ARBA" id="ARBA00022840"/>
    </source>
</evidence>
<dbReference type="InterPro" id="IPR017871">
    <property type="entry name" value="ABC_transporter-like_CS"/>
</dbReference>
<dbReference type="SMART" id="SM00382">
    <property type="entry name" value="AAA"/>
    <property type="match status" value="1"/>
</dbReference>
<dbReference type="PROSITE" id="PS50893">
    <property type="entry name" value="ABC_TRANSPORTER_2"/>
    <property type="match status" value="1"/>
</dbReference>
<evidence type="ECO:0000259" key="5">
    <source>
        <dbReference type="PROSITE" id="PS50893"/>
    </source>
</evidence>